<feature type="transmembrane region" description="Helical" evidence="5">
    <location>
        <begin position="49"/>
        <end position="76"/>
    </location>
</feature>
<evidence type="ECO:0000313" key="7">
    <source>
        <dbReference type="Proteomes" id="UP000472270"/>
    </source>
</evidence>
<evidence type="ECO:0000256" key="1">
    <source>
        <dbReference type="ARBA" id="ARBA00004141"/>
    </source>
</evidence>
<sequence>MNIYSEMSDDWFLFVKFKNGASKSHWWNYFIREKKGALRAAIPYMPFPVAVICLFLNTFVPGLGTFISAFTVLCGARTDLPDRHMCCVFWLNIAAAFIQIVTAIVMVGWIMSIFWGMDMVILASEYSSIIPLQAPFSFIKYFWWFR</sequence>
<evidence type="ECO:0000256" key="5">
    <source>
        <dbReference type="SAM" id="Phobius"/>
    </source>
</evidence>
<dbReference type="AlphaFoldDB" id="A0A673MD81"/>
<evidence type="ECO:0000256" key="4">
    <source>
        <dbReference type="ARBA" id="ARBA00023136"/>
    </source>
</evidence>
<accession>A0A673MD81</accession>
<reference evidence="6" key="1">
    <citation type="submission" date="2025-08" db="UniProtKB">
        <authorList>
            <consortium name="Ensembl"/>
        </authorList>
    </citation>
    <scope>IDENTIFICATION</scope>
</reference>
<dbReference type="PANTHER" id="PTHR21676">
    <property type="entry name" value="PROTEIN STUM"/>
    <property type="match status" value="1"/>
</dbReference>
<dbReference type="InterPro" id="IPR026673">
    <property type="entry name" value="SPEC3/Stum"/>
</dbReference>
<evidence type="ECO:0000256" key="3">
    <source>
        <dbReference type="ARBA" id="ARBA00022989"/>
    </source>
</evidence>
<comment type="subcellular location">
    <subcellularLocation>
        <location evidence="1">Membrane</location>
        <topology evidence="1">Multi-pass membrane protein</topology>
    </subcellularLocation>
</comment>
<dbReference type="PANTHER" id="PTHR21676:SF1">
    <property type="entry name" value="PROTEIN STUM HOMOLOG"/>
    <property type="match status" value="1"/>
</dbReference>
<keyword evidence="7" id="KW-1185">Reference proteome</keyword>
<keyword evidence="4 5" id="KW-0472">Membrane</keyword>
<dbReference type="Ensembl" id="ENSSRHT00000089785.1">
    <property type="protein sequence ID" value="ENSSRHP00000087427.1"/>
    <property type="gene ID" value="ENSSRHG00000043214.1"/>
</dbReference>
<dbReference type="Pfam" id="PF15795">
    <property type="entry name" value="Spec3"/>
    <property type="match status" value="1"/>
</dbReference>
<evidence type="ECO:0000256" key="2">
    <source>
        <dbReference type="ARBA" id="ARBA00022692"/>
    </source>
</evidence>
<dbReference type="GO" id="GO:0016020">
    <property type="term" value="C:membrane"/>
    <property type="evidence" value="ECO:0007669"/>
    <property type="project" value="UniProtKB-SubCell"/>
</dbReference>
<keyword evidence="2 5" id="KW-0812">Transmembrane</keyword>
<keyword evidence="3 5" id="KW-1133">Transmembrane helix</keyword>
<proteinExistence type="predicted"/>
<reference evidence="6" key="2">
    <citation type="submission" date="2025-09" db="UniProtKB">
        <authorList>
            <consortium name="Ensembl"/>
        </authorList>
    </citation>
    <scope>IDENTIFICATION</scope>
</reference>
<organism evidence="6 7">
    <name type="scientific">Sinocyclocheilus rhinocerous</name>
    <dbReference type="NCBI Taxonomy" id="307959"/>
    <lineage>
        <taxon>Eukaryota</taxon>
        <taxon>Metazoa</taxon>
        <taxon>Chordata</taxon>
        <taxon>Craniata</taxon>
        <taxon>Vertebrata</taxon>
        <taxon>Euteleostomi</taxon>
        <taxon>Actinopterygii</taxon>
        <taxon>Neopterygii</taxon>
        <taxon>Teleostei</taxon>
        <taxon>Ostariophysi</taxon>
        <taxon>Cypriniformes</taxon>
        <taxon>Cyprinidae</taxon>
        <taxon>Cyprininae</taxon>
        <taxon>Sinocyclocheilus</taxon>
    </lineage>
</organism>
<feature type="transmembrane region" description="Helical" evidence="5">
    <location>
        <begin position="88"/>
        <end position="114"/>
    </location>
</feature>
<dbReference type="Proteomes" id="UP000472270">
    <property type="component" value="Unassembled WGS sequence"/>
</dbReference>
<evidence type="ECO:0000313" key="6">
    <source>
        <dbReference type="Ensembl" id="ENSSRHP00000087427.1"/>
    </source>
</evidence>
<protein>
    <submittedName>
        <fullName evidence="6">Stum, mechanosensory transduction mediator homolog</fullName>
    </submittedName>
</protein>
<feature type="transmembrane region" description="Helical" evidence="5">
    <location>
        <begin position="126"/>
        <end position="145"/>
    </location>
</feature>
<name>A0A673MD81_9TELE</name>